<comment type="caution">
    <text evidence="2">The sequence shown here is derived from an EMBL/GenBank/DDBJ whole genome shotgun (WGS) entry which is preliminary data.</text>
</comment>
<keyword evidence="1" id="KW-0472">Membrane</keyword>
<gene>
    <name evidence="2" type="ORF">C7450_103196</name>
</gene>
<dbReference type="Proteomes" id="UP000248021">
    <property type="component" value="Unassembled WGS sequence"/>
</dbReference>
<evidence type="ECO:0000313" key="3">
    <source>
        <dbReference type="Proteomes" id="UP000248021"/>
    </source>
</evidence>
<sequence>MSKPSWLDLKIGVGNIINLAALVCALIYGWAEMQANDRKQNEQIVALKATDAQILSDIKVYDSAVRAELKDIRAKTDTILDKLVDRQQATVERVVRVETKVDEILTRLPSRLP</sequence>
<dbReference type="AlphaFoldDB" id="A0A2V3UB72"/>
<evidence type="ECO:0000313" key="2">
    <source>
        <dbReference type="EMBL" id="PXW61679.1"/>
    </source>
</evidence>
<name>A0A2V3UB72_9HYPH</name>
<feature type="transmembrane region" description="Helical" evidence="1">
    <location>
        <begin position="12"/>
        <end position="31"/>
    </location>
</feature>
<keyword evidence="3" id="KW-1185">Reference proteome</keyword>
<keyword evidence="1" id="KW-0812">Transmembrane</keyword>
<proteinExistence type="predicted"/>
<accession>A0A2V3UB72</accession>
<keyword evidence="1" id="KW-1133">Transmembrane helix</keyword>
<evidence type="ECO:0000256" key="1">
    <source>
        <dbReference type="SAM" id="Phobius"/>
    </source>
</evidence>
<protein>
    <submittedName>
        <fullName evidence="2">Uncharacterized protein</fullName>
    </submittedName>
</protein>
<dbReference type="RefSeq" id="WP_110373982.1">
    <property type="nucleotide sequence ID" value="NZ_JAHBRY010000001.1"/>
</dbReference>
<reference evidence="2 3" key="1">
    <citation type="submission" date="2018-05" db="EMBL/GenBank/DDBJ databases">
        <title>Genomic Encyclopedia of Type Strains, Phase IV (KMG-IV): sequencing the most valuable type-strain genomes for metagenomic binning, comparative biology and taxonomic classification.</title>
        <authorList>
            <person name="Goeker M."/>
        </authorList>
    </citation>
    <scope>NUCLEOTIDE SEQUENCE [LARGE SCALE GENOMIC DNA]</scope>
    <source>
        <strain evidence="2 3">DSM 6462</strain>
    </source>
</reference>
<dbReference type="EMBL" id="QJJK01000003">
    <property type="protein sequence ID" value="PXW61679.1"/>
    <property type="molecule type" value="Genomic_DNA"/>
</dbReference>
<organism evidence="2 3">
    <name type="scientific">Chelatococcus asaccharovorans</name>
    <dbReference type="NCBI Taxonomy" id="28210"/>
    <lineage>
        <taxon>Bacteria</taxon>
        <taxon>Pseudomonadati</taxon>
        <taxon>Pseudomonadota</taxon>
        <taxon>Alphaproteobacteria</taxon>
        <taxon>Hyphomicrobiales</taxon>
        <taxon>Chelatococcaceae</taxon>
        <taxon>Chelatococcus</taxon>
    </lineage>
</organism>